<dbReference type="InterPro" id="IPR005013">
    <property type="entry name" value="DDOST_48_kDa_subunit"/>
</dbReference>
<evidence type="ECO:0000313" key="11">
    <source>
        <dbReference type="EMBL" id="KLO15347.1"/>
    </source>
</evidence>
<evidence type="ECO:0000256" key="5">
    <source>
        <dbReference type="ARBA" id="ARBA00022824"/>
    </source>
</evidence>
<evidence type="ECO:0000256" key="2">
    <source>
        <dbReference type="ARBA" id="ARBA00004922"/>
    </source>
</evidence>
<evidence type="ECO:0000313" key="12">
    <source>
        <dbReference type="Proteomes" id="UP000053477"/>
    </source>
</evidence>
<evidence type="ECO:0000256" key="4">
    <source>
        <dbReference type="ARBA" id="ARBA00022692"/>
    </source>
</evidence>
<comment type="similarity">
    <text evidence="3 8">Belongs to the DDOST 48 kDa subunit family.</text>
</comment>
<dbReference type="GO" id="GO:0008250">
    <property type="term" value="C:oligosaccharyltransferase complex"/>
    <property type="evidence" value="ECO:0007669"/>
    <property type="project" value="TreeGrafter"/>
</dbReference>
<keyword evidence="7 8" id="KW-0472">Membrane</keyword>
<dbReference type="InterPro" id="IPR055459">
    <property type="entry name" value="OST48_MD"/>
</dbReference>
<dbReference type="EMBL" id="KQ085931">
    <property type="protein sequence ID" value="KLO15347.1"/>
    <property type="molecule type" value="Genomic_DNA"/>
</dbReference>
<keyword evidence="11" id="KW-0808">Transferase</keyword>
<accession>A0A0H2RUS8</accession>
<dbReference type="Pfam" id="PF03345">
    <property type="entry name" value="OST48_N"/>
    <property type="match status" value="1"/>
</dbReference>
<keyword evidence="4 8" id="KW-0812">Transmembrane</keyword>
<evidence type="ECO:0000259" key="10">
    <source>
        <dbReference type="Pfam" id="PF23358"/>
    </source>
</evidence>
<sequence length="446" mass="48121">MARWLSFLAQVAAFASLAWANSSTGDSVLVVLEKELQREQFSTFFNGLEERGYQLTFREPKAKSPAVSDADIPQFSHVILFSPTTKSYADDITPQSLVSLLASNVNIIFTLSPTQTPISSLASEFSLILPPPHTPLLSHFPPRDTPPTTIPISISANAPFVTPGTSPILFSGVPHALSTNPLVVPFVHAPPESFAAESESDGGADAVVDAAEKGGEGLWAGSSMGVITGFQTKGGGRAMWVGGVDVFSDDFAQSEVEKGVKSGNAQFSQDIAAWTFQETGVLRIDNTTHHKVGEVSSPETYTVNDRIVYTTHISKYDPTSSKWVPYSGLTDLQLEFTMLDPHIRTALKPLAGVPGAYQLTFRAPDRHGVFKFVIDYKRKGWSHLSSAITVPVVPPRHDGYPRFLSAAWPYYAGAMSTSVGFVLFSALWLAGDVRDGKKAKGKGKAE</sequence>
<dbReference type="Proteomes" id="UP000053477">
    <property type="component" value="Unassembled WGS sequence"/>
</dbReference>
<dbReference type="GO" id="GO:0018279">
    <property type="term" value="P:protein N-linked glycosylation via asparagine"/>
    <property type="evidence" value="ECO:0007669"/>
    <property type="project" value="UniProtKB-UniRule"/>
</dbReference>
<comment type="pathway">
    <text evidence="2 8">Protein modification; protein glycosylation.</text>
</comment>
<name>A0A0H2RUS8_9AGAM</name>
<dbReference type="FunCoup" id="A0A0H2RUS8">
    <property type="interactions" value="542"/>
</dbReference>
<reference evidence="11 12" key="1">
    <citation type="submission" date="2015-04" db="EMBL/GenBank/DDBJ databases">
        <title>Complete genome sequence of Schizopora paradoxa KUC8140, a cosmopolitan wood degrader in East Asia.</title>
        <authorList>
            <consortium name="DOE Joint Genome Institute"/>
            <person name="Min B."/>
            <person name="Park H."/>
            <person name="Jang Y."/>
            <person name="Kim J.-J."/>
            <person name="Kim K.H."/>
            <person name="Pangilinan J."/>
            <person name="Lipzen A."/>
            <person name="Riley R."/>
            <person name="Grigoriev I.V."/>
            <person name="Spatafora J.W."/>
            <person name="Choi I.-G."/>
        </authorList>
    </citation>
    <scope>NUCLEOTIDE SEQUENCE [LARGE SCALE GENOMIC DNA]</scope>
    <source>
        <strain evidence="11 12">KUC8140</strain>
    </source>
</reference>
<evidence type="ECO:0000256" key="3">
    <source>
        <dbReference type="ARBA" id="ARBA00008743"/>
    </source>
</evidence>
<evidence type="ECO:0000259" key="9">
    <source>
        <dbReference type="Pfam" id="PF03345"/>
    </source>
</evidence>
<keyword evidence="5 8" id="KW-0256">Endoplasmic reticulum</keyword>
<dbReference type="InterPro" id="IPR055457">
    <property type="entry name" value="OST48_N"/>
</dbReference>
<dbReference type="InParanoid" id="A0A0H2RUS8"/>
<proteinExistence type="inferred from homology"/>
<feature type="domain" description="OST48 middle" evidence="10">
    <location>
        <begin position="289"/>
        <end position="430"/>
    </location>
</feature>
<evidence type="ECO:0000256" key="6">
    <source>
        <dbReference type="ARBA" id="ARBA00022989"/>
    </source>
</evidence>
<dbReference type="PANTHER" id="PTHR10830:SF0">
    <property type="entry name" value="DOLICHYL-DIPHOSPHOOLIGOSACCHARIDE--PROTEIN GLYCOSYLTRANSFERASE 48 KDA SUBUNIT"/>
    <property type="match status" value="1"/>
</dbReference>
<gene>
    <name evidence="11" type="ORF">SCHPADRAFT_902503</name>
</gene>
<keyword evidence="8" id="KW-0732">Signal</keyword>
<comment type="subunit">
    <text evidence="8">Component of the oligosaccharyltransferase (OST) complex.</text>
</comment>
<evidence type="ECO:0000256" key="7">
    <source>
        <dbReference type="ARBA" id="ARBA00023136"/>
    </source>
</evidence>
<feature type="signal peptide" evidence="8">
    <location>
        <begin position="1"/>
        <end position="20"/>
    </location>
</feature>
<feature type="chain" id="PRO_5005118461" description="Dolichyl-diphosphooligosaccharide--protein glycosyltransferase subunit WBP1" evidence="8">
    <location>
        <begin position="21"/>
        <end position="446"/>
    </location>
</feature>
<comment type="function">
    <text evidence="8">Subunit of the oligosaccharyl transferase (OST) complex that catalyzes the initial transfer of a defined glycan (Glc(3)Man(9)GlcNAc(2) in eukaryotes) from the lipid carrier dolichol-pyrophosphate to an asparagine residue within an Asn-X-Ser/Thr consensus motif in nascent polypeptide chains, the first step in protein N-glycosylation. N-glycosylation occurs cotranslationally and the complex associates with the Sec61 complex at the channel-forming translocon complex that mediates protein translocation across the endoplasmic reticulum (ER).</text>
</comment>
<protein>
    <recommendedName>
        <fullName evidence="8">Dolichyl-diphosphooligosaccharide--protein glycosyltransferase subunit WBP1</fullName>
        <shortName evidence="8">Oligosaccharyl transferase subunit WBP1</shortName>
    </recommendedName>
</protein>
<evidence type="ECO:0000256" key="8">
    <source>
        <dbReference type="RuleBase" id="RU361142"/>
    </source>
</evidence>
<feature type="domain" description="OST48 N-terminal" evidence="9">
    <location>
        <begin position="28"/>
        <end position="275"/>
    </location>
</feature>
<keyword evidence="6 8" id="KW-1133">Transmembrane helix</keyword>
<dbReference type="GO" id="GO:0016740">
    <property type="term" value="F:transferase activity"/>
    <property type="evidence" value="ECO:0007669"/>
    <property type="project" value="UniProtKB-KW"/>
</dbReference>
<dbReference type="PANTHER" id="PTHR10830">
    <property type="entry name" value="DOLICHYL-DIPHOSPHOOLIGOSACCHARIDE--PROTEIN GLYCOSYLTRANSFERASE 48 KDA SUBUNIT"/>
    <property type="match status" value="1"/>
</dbReference>
<dbReference type="AlphaFoldDB" id="A0A0H2RUS8"/>
<feature type="transmembrane region" description="Helical" evidence="8">
    <location>
        <begin position="408"/>
        <end position="430"/>
    </location>
</feature>
<evidence type="ECO:0000256" key="1">
    <source>
        <dbReference type="ARBA" id="ARBA00004479"/>
    </source>
</evidence>
<comment type="subcellular location">
    <subcellularLocation>
        <location evidence="8">Endoplasmic reticulum membrane</location>
        <topology evidence="8">Single-pass type I membrane protein</topology>
    </subcellularLocation>
    <subcellularLocation>
        <location evidence="1">Membrane</location>
        <topology evidence="1">Single-pass type I membrane protein</topology>
    </subcellularLocation>
</comment>
<dbReference type="UniPathway" id="UPA00378"/>
<keyword evidence="12" id="KW-1185">Reference proteome</keyword>
<organism evidence="11 12">
    <name type="scientific">Schizopora paradoxa</name>
    <dbReference type="NCBI Taxonomy" id="27342"/>
    <lineage>
        <taxon>Eukaryota</taxon>
        <taxon>Fungi</taxon>
        <taxon>Dikarya</taxon>
        <taxon>Basidiomycota</taxon>
        <taxon>Agaricomycotina</taxon>
        <taxon>Agaricomycetes</taxon>
        <taxon>Hymenochaetales</taxon>
        <taxon>Schizoporaceae</taxon>
        <taxon>Schizopora</taxon>
    </lineage>
</organism>
<dbReference type="OrthoDB" id="29105at2759"/>
<dbReference type="Pfam" id="PF23358">
    <property type="entry name" value="OST48_MD"/>
    <property type="match status" value="1"/>
</dbReference>
<dbReference type="STRING" id="27342.A0A0H2RUS8"/>